<evidence type="ECO:0000256" key="2">
    <source>
        <dbReference type="ARBA" id="ARBA00012438"/>
    </source>
</evidence>
<evidence type="ECO:0000313" key="9">
    <source>
        <dbReference type="EMBL" id="CAG5068172.1"/>
    </source>
</evidence>
<dbReference type="EC" id="2.7.13.3" evidence="2"/>
<feature type="transmembrane region" description="Helical" evidence="6">
    <location>
        <begin position="62"/>
        <end position="87"/>
    </location>
</feature>
<dbReference type="PROSITE" id="PS50109">
    <property type="entry name" value="HIS_KIN"/>
    <property type="match status" value="1"/>
</dbReference>
<feature type="transmembrane region" description="Helical" evidence="6">
    <location>
        <begin position="129"/>
        <end position="147"/>
    </location>
</feature>
<name>A0ABN7R8U8_9BACT</name>
<comment type="caution">
    <text evidence="9">The sequence shown here is derived from an EMBL/GenBank/DDBJ whole genome shotgun (WGS) entry which is preliminary data.</text>
</comment>
<dbReference type="InterPro" id="IPR004358">
    <property type="entry name" value="Sig_transdc_His_kin-like_C"/>
</dbReference>
<dbReference type="Pfam" id="PF08447">
    <property type="entry name" value="PAS_3"/>
    <property type="match status" value="1"/>
</dbReference>
<evidence type="ECO:0000259" key="8">
    <source>
        <dbReference type="PROSITE" id="PS50113"/>
    </source>
</evidence>
<dbReference type="InterPro" id="IPR013655">
    <property type="entry name" value="PAS_fold_3"/>
</dbReference>
<dbReference type="SUPFAM" id="SSF55874">
    <property type="entry name" value="ATPase domain of HSP90 chaperone/DNA topoisomerase II/histidine kinase"/>
    <property type="match status" value="1"/>
</dbReference>
<keyword evidence="6" id="KW-0472">Membrane</keyword>
<sequence length="536" mass="60461">MKPDSTQHVADQLANIALCKIPIIPTNAATLSDQISTFFSSVFNTSDFSPRWYCGSWSDFHGWLYILSDIGIGAAFFAIPVLLLIVLRRRKDSPFPRIFLLFIAFILLCGLTHLIDAAIFWWPAYRLSALLRLATAIVSIVTVFVLYKTLPLMSSLRSVRDLECEIAKRKEVEEKLAASEFLLSEAGRISEVGGWETDLATKVRTWSKTVYAILELPDDYPLNELSLYSHVQQPYKKIAEAAVTAAIETGREWDEELVATTLTGKSVWVRSTGRPLFDENGKVTKLRGIFMNIDRYKNAELALNKSLELTTQNNVQLKNFTHILSHNIRNHATNMVLLSTLVDPEKLDQDNALLFEKMKDVSNGLNSTLEDLSKAIKIKESVVQSELIDLKTITEKVLDIFHTDLNRNNAVVDIYFEETVVSFPRVYLESIITNLVSNAIKYRKPDSPLHIQLKCYQDQEERTVLECRDNGLGIDLALHGKKIFGLYKTFHNRSDAYGVGLFLVKTQIESQGGKIEVESEPGVGSAFKIIFNGEDK</sequence>
<feature type="transmembrane region" description="Helical" evidence="6">
    <location>
        <begin position="99"/>
        <end position="123"/>
    </location>
</feature>
<evidence type="ECO:0000256" key="1">
    <source>
        <dbReference type="ARBA" id="ARBA00000085"/>
    </source>
</evidence>
<feature type="domain" description="PAC" evidence="8">
    <location>
        <begin position="251"/>
        <end position="305"/>
    </location>
</feature>
<evidence type="ECO:0000313" key="10">
    <source>
        <dbReference type="Proteomes" id="UP000679725"/>
    </source>
</evidence>
<keyword evidence="6" id="KW-1133">Transmembrane helix</keyword>
<dbReference type="InterPro" id="IPR035965">
    <property type="entry name" value="PAS-like_dom_sf"/>
</dbReference>
<dbReference type="GO" id="GO:0016740">
    <property type="term" value="F:transferase activity"/>
    <property type="evidence" value="ECO:0007669"/>
    <property type="project" value="UniProtKB-KW"/>
</dbReference>
<keyword evidence="5" id="KW-0418">Kinase</keyword>
<feature type="domain" description="Histidine kinase" evidence="7">
    <location>
        <begin position="323"/>
        <end position="535"/>
    </location>
</feature>
<protein>
    <recommendedName>
        <fullName evidence="2">histidine kinase</fullName>
        <ecNumber evidence="2">2.7.13.3</ecNumber>
    </recommendedName>
</protein>
<comment type="catalytic activity">
    <reaction evidence="1">
        <text>ATP + protein L-histidine = ADP + protein N-phospho-L-histidine.</text>
        <dbReference type="EC" id="2.7.13.3"/>
    </reaction>
</comment>
<dbReference type="Pfam" id="PF25487">
    <property type="entry name" value="ETR1_N"/>
    <property type="match status" value="1"/>
</dbReference>
<evidence type="ECO:0000256" key="4">
    <source>
        <dbReference type="ARBA" id="ARBA00022679"/>
    </source>
</evidence>
<keyword evidence="4 9" id="KW-0808">Transferase</keyword>
<keyword evidence="3" id="KW-0597">Phosphoprotein</keyword>
<dbReference type="PRINTS" id="PR00344">
    <property type="entry name" value="BCTRLSENSOR"/>
</dbReference>
<dbReference type="InterPro" id="IPR058544">
    <property type="entry name" value="ETR1_N"/>
</dbReference>
<dbReference type="InterPro" id="IPR003594">
    <property type="entry name" value="HATPase_dom"/>
</dbReference>
<dbReference type="RefSeq" id="WP_215232281.1">
    <property type="nucleotide sequence ID" value="NZ_CAJRAU010000001.1"/>
</dbReference>
<evidence type="ECO:0000259" key="7">
    <source>
        <dbReference type="PROSITE" id="PS50109"/>
    </source>
</evidence>
<dbReference type="InterPro" id="IPR052162">
    <property type="entry name" value="Sensor_kinase/Photoreceptor"/>
</dbReference>
<dbReference type="InterPro" id="IPR036890">
    <property type="entry name" value="HATPase_C_sf"/>
</dbReference>
<dbReference type="Gene3D" id="3.30.450.20">
    <property type="entry name" value="PAS domain"/>
    <property type="match status" value="1"/>
</dbReference>
<organism evidence="9 10">
    <name type="scientific">Dyadobacter linearis</name>
    <dbReference type="NCBI Taxonomy" id="2823330"/>
    <lineage>
        <taxon>Bacteria</taxon>
        <taxon>Pseudomonadati</taxon>
        <taxon>Bacteroidota</taxon>
        <taxon>Cytophagia</taxon>
        <taxon>Cytophagales</taxon>
        <taxon>Spirosomataceae</taxon>
        <taxon>Dyadobacter</taxon>
    </lineage>
</organism>
<accession>A0ABN7R8U8</accession>
<dbReference type="InterPro" id="IPR005467">
    <property type="entry name" value="His_kinase_dom"/>
</dbReference>
<dbReference type="EMBL" id="CAJRAU010000001">
    <property type="protein sequence ID" value="CAG5068172.1"/>
    <property type="molecule type" value="Genomic_DNA"/>
</dbReference>
<dbReference type="Proteomes" id="UP000679725">
    <property type="component" value="Unassembled WGS sequence"/>
</dbReference>
<keyword evidence="6" id="KW-0812">Transmembrane</keyword>
<dbReference type="Gene3D" id="3.30.565.10">
    <property type="entry name" value="Histidine kinase-like ATPase, C-terminal domain"/>
    <property type="match status" value="1"/>
</dbReference>
<evidence type="ECO:0000256" key="3">
    <source>
        <dbReference type="ARBA" id="ARBA00022553"/>
    </source>
</evidence>
<gene>
    <name evidence="9" type="primary">sasA_7</name>
    <name evidence="9" type="ORF">DYBT9623_00901</name>
</gene>
<dbReference type="SUPFAM" id="SSF55785">
    <property type="entry name" value="PYP-like sensor domain (PAS domain)"/>
    <property type="match status" value="1"/>
</dbReference>
<evidence type="ECO:0000256" key="5">
    <source>
        <dbReference type="ARBA" id="ARBA00022777"/>
    </source>
</evidence>
<reference evidence="9 10" key="1">
    <citation type="submission" date="2021-04" db="EMBL/GenBank/DDBJ databases">
        <authorList>
            <person name="Rodrigo-Torres L."/>
            <person name="Arahal R. D."/>
            <person name="Lucena T."/>
        </authorList>
    </citation>
    <scope>NUCLEOTIDE SEQUENCE [LARGE SCALE GENOMIC DNA]</scope>
    <source>
        <strain evidence="9 10">CECT 9623</strain>
    </source>
</reference>
<dbReference type="InterPro" id="IPR000700">
    <property type="entry name" value="PAS-assoc_C"/>
</dbReference>
<dbReference type="PANTHER" id="PTHR43304">
    <property type="entry name" value="PHYTOCHROME-LIKE PROTEIN CPH1"/>
    <property type="match status" value="1"/>
</dbReference>
<dbReference type="PROSITE" id="PS50113">
    <property type="entry name" value="PAC"/>
    <property type="match status" value="1"/>
</dbReference>
<keyword evidence="10" id="KW-1185">Reference proteome</keyword>
<evidence type="ECO:0000256" key="6">
    <source>
        <dbReference type="SAM" id="Phobius"/>
    </source>
</evidence>
<dbReference type="SMART" id="SM00387">
    <property type="entry name" value="HATPase_c"/>
    <property type="match status" value="1"/>
</dbReference>
<proteinExistence type="predicted"/>
<dbReference type="PANTHER" id="PTHR43304:SF1">
    <property type="entry name" value="PAC DOMAIN-CONTAINING PROTEIN"/>
    <property type="match status" value="1"/>
</dbReference>
<dbReference type="Pfam" id="PF02518">
    <property type="entry name" value="HATPase_c"/>
    <property type="match status" value="1"/>
</dbReference>